<dbReference type="PROSITE" id="PS50072">
    <property type="entry name" value="CSA_PPIASE_2"/>
    <property type="match status" value="1"/>
</dbReference>
<protein>
    <recommendedName>
        <fullName evidence="1">Peptidyl-prolyl cis-trans isomerase</fullName>
        <shortName evidence="1">PPIase</shortName>
        <ecNumber evidence="1">5.2.1.8</ecNumber>
    </recommendedName>
</protein>
<dbReference type="PRINTS" id="PR00153">
    <property type="entry name" value="CSAPPISMRASE"/>
</dbReference>
<keyword evidence="1" id="KW-0413">Isomerase</keyword>
<evidence type="ECO:0000256" key="1">
    <source>
        <dbReference type="RuleBase" id="RU363019"/>
    </source>
</evidence>
<evidence type="ECO:0000259" key="3">
    <source>
        <dbReference type="PROSITE" id="PS50072"/>
    </source>
</evidence>
<dbReference type="PANTHER" id="PTHR11071:SF561">
    <property type="entry name" value="PEPTIDYL-PROLYL CIS-TRANS ISOMERASE D-RELATED"/>
    <property type="match status" value="1"/>
</dbReference>
<reference evidence="4 5" key="1">
    <citation type="submission" date="2024-10" db="EMBL/GenBank/DDBJ databases">
        <title>Updated reference genomes for cyclostephanoid diatoms.</title>
        <authorList>
            <person name="Roberts W.R."/>
            <person name="Alverson A.J."/>
        </authorList>
    </citation>
    <scope>NUCLEOTIDE SEQUENCE [LARGE SCALE GENOMIC DNA]</scope>
    <source>
        <strain evidence="4 5">AJA276-08</strain>
    </source>
</reference>
<dbReference type="AlphaFoldDB" id="A0ABD3PUJ4"/>
<evidence type="ECO:0000313" key="4">
    <source>
        <dbReference type="EMBL" id="KAL3791422.1"/>
    </source>
</evidence>
<feature type="region of interest" description="Disordered" evidence="2">
    <location>
        <begin position="130"/>
        <end position="152"/>
    </location>
</feature>
<evidence type="ECO:0000256" key="2">
    <source>
        <dbReference type="SAM" id="MobiDB-lite"/>
    </source>
</evidence>
<dbReference type="Pfam" id="PF00160">
    <property type="entry name" value="Pro_isomerase"/>
    <property type="match status" value="1"/>
</dbReference>
<dbReference type="EMBL" id="JALLAZ020000593">
    <property type="protein sequence ID" value="KAL3791422.1"/>
    <property type="molecule type" value="Genomic_DNA"/>
</dbReference>
<keyword evidence="5" id="KW-1185">Reference proteome</keyword>
<gene>
    <name evidence="4" type="ORF">ACHAW5_005796</name>
</gene>
<dbReference type="GO" id="GO:0003755">
    <property type="term" value="F:peptidyl-prolyl cis-trans isomerase activity"/>
    <property type="evidence" value="ECO:0007669"/>
    <property type="project" value="UniProtKB-UniRule"/>
</dbReference>
<comment type="function">
    <text evidence="1">PPIases accelerate the folding of proteins. It catalyzes the cis-trans isomerization of proline imidic peptide bonds in oligopeptides.</text>
</comment>
<comment type="catalytic activity">
    <reaction evidence="1">
        <text>[protein]-peptidylproline (omega=180) = [protein]-peptidylproline (omega=0)</text>
        <dbReference type="Rhea" id="RHEA:16237"/>
        <dbReference type="Rhea" id="RHEA-COMP:10747"/>
        <dbReference type="Rhea" id="RHEA-COMP:10748"/>
        <dbReference type="ChEBI" id="CHEBI:83833"/>
        <dbReference type="ChEBI" id="CHEBI:83834"/>
        <dbReference type="EC" id="5.2.1.8"/>
    </reaction>
</comment>
<dbReference type="InterPro" id="IPR002130">
    <property type="entry name" value="Cyclophilin-type_PPIase_dom"/>
</dbReference>
<dbReference type="Gene3D" id="2.40.100.10">
    <property type="entry name" value="Cyclophilin-like"/>
    <property type="match status" value="1"/>
</dbReference>
<feature type="compositionally biased region" description="Basic and acidic residues" evidence="2">
    <location>
        <begin position="61"/>
        <end position="72"/>
    </location>
</feature>
<evidence type="ECO:0000313" key="5">
    <source>
        <dbReference type="Proteomes" id="UP001530315"/>
    </source>
</evidence>
<dbReference type="PANTHER" id="PTHR11071">
    <property type="entry name" value="PEPTIDYL-PROLYL CIS-TRANS ISOMERASE"/>
    <property type="match status" value="1"/>
</dbReference>
<name>A0ABD3PUJ4_9STRA</name>
<dbReference type="EC" id="5.2.1.8" evidence="1"/>
<keyword evidence="1" id="KW-0697">Rotamase</keyword>
<organism evidence="4 5">
    <name type="scientific">Stephanodiscus triporus</name>
    <dbReference type="NCBI Taxonomy" id="2934178"/>
    <lineage>
        <taxon>Eukaryota</taxon>
        <taxon>Sar</taxon>
        <taxon>Stramenopiles</taxon>
        <taxon>Ochrophyta</taxon>
        <taxon>Bacillariophyta</taxon>
        <taxon>Coscinodiscophyceae</taxon>
        <taxon>Thalassiosirophycidae</taxon>
        <taxon>Stephanodiscales</taxon>
        <taxon>Stephanodiscaceae</taxon>
        <taxon>Stephanodiscus</taxon>
    </lineage>
</organism>
<accession>A0ABD3PUJ4</accession>
<feature type="domain" description="PPIase cyclophilin-type" evidence="3">
    <location>
        <begin position="91"/>
        <end position="269"/>
    </location>
</feature>
<dbReference type="Proteomes" id="UP001530315">
    <property type="component" value="Unassembled WGS sequence"/>
</dbReference>
<dbReference type="SUPFAM" id="SSF50891">
    <property type="entry name" value="Cyclophilin-like"/>
    <property type="match status" value="1"/>
</dbReference>
<comment type="similarity">
    <text evidence="1">Belongs to the cyclophilin-type PPIase family.</text>
</comment>
<feature type="region of interest" description="Disordered" evidence="2">
    <location>
        <begin position="61"/>
        <end position="87"/>
    </location>
</feature>
<sequence>MPTKSAANGSIRNLMKRYSLITRLPSARAAMTAAFVDATDSRYGFRSKDLRRLGGSELSRIHESTNADHEWSSKLPPNGDRATTDFPPNGGRIVLRLYWDVAPLACENFATLCTNGGNSLDVVDGACGGGDDNNNKRPRPAPVGESGKGLTYRDSPIHRVGGDFVFGNGSGGESIYGGKKFKDERAGLGLRHDRAGLLSMGNGGKNSNTSQFFVTLDAAPQCDGRHVIFGEVISGMEVLRYVEGFASSMGGAASPPCPSEYRIAALSSP</sequence>
<proteinExistence type="inferred from homology"/>
<dbReference type="InterPro" id="IPR029000">
    <property type="entry name" value="Cyclophilin-like_dom_sf"/>
</dbReference>
<comment type="caution">
    <text evidence="4">The sequence shown here is derived from an EMBL/GenBank/DDBJ whole genome shotgun (WGS) entry which is preliminary data.</text>
</comment>